<dbReference type="OMA" id="FEPNCFE"/>
<dbReference type="STRING" id="7375.A0A0L0CBA8"/>
<organism evidence="2 3">
    <name type="scientific">Lucilia cuprina</name>
    <name type="common">Green bottle fly</name>
    <name type="synonym">Australian sheep blowfly</name>
    <dbReference type="NCBI Taxonomy" id="7375"/>
    <lineage>
        <taxon>Eukaryota</taxon>
        <taxon>Metazoa</taxon>
        <taxon>Ecdysozoa</taxon>
        <taxon>Arthropoda</taxon>
        <taxon>Hexapoda</taxon>
        <taxon>Insecta</taxon>
        <taxon>Pterygota</taxon>
        <taxon>Neoptera</taxon>
        <taxon>Endopterygota</taxon>
        <taxon>Diptera</taxon>
        <taxon>Brachycera</taxon>
        <taxon>Muscomorpha</taxon>
        <taxon>Oestroidea</taxon>
        <taxon>Calliphoridae</taxon>
        <taxon>Luciliinae</taxon>
        <taxon>Lucilia</taxon>
    </lineage>
</organism>
<evidence type="ECO:0000259" key="1">
    <source>
        <dbReference type="Pfam" id="PF12530"/>
    </source>
</evidence>
<keyword evidence="3" id="KW-1185">Reference proteome</keyword>
<gene>
    <name evidence="2" type="ORF">FF38_11528</name>
</gene>
<dbReference type="EMBL" id="JRES01000655">
    <property type="protein sequence ID" value="KNC29505.1"/>
    <property type="molecule type" value="Genomic_DNA"/>
</dbReference>
<dbReference type="InterPro" id="IPR022542">
    <property type="entry name" value="FOCAD/RST1_DUF3730"/>
</dbReference>
<dbReference type="SUPFAM" id="SSF48371">
    <property type="entry name" value="ARM repeat"/>
    <property type="match status" value="1"/>
</dbReference>
<protein>
    <recommendedName>
        <fullName evidence="1">DUF3730 domain-containing protein</fullName>
    </recommendedName>
</protein>
<dbReference type="AlphaFoldDB" id="A0A0L0CBA8"/>
<sequence length="1204" mass="138665">MEEFKTITPTTSVVKISSCLEKIFKKIVESREKKIAEHNIKEIEFLKSQCKAENVQLGLMSCQTFVRLVEQGTLEPASVLTMLISMLPNSNPVQYTTITEGIVSLLLLSLKRKAALLKDNEKFQSHFGLKTQQHPMITLLQNSVVNMNDVANKMNGICNHHDKQIKDHSIEYLRPVYLYILCNPQTLPDSKTIWTGLLTLSKQSKEAKELMQEILSWSKITTSQNCLFTSTLLIEAIEHFLNQKDFKQSIELTIFQILVINHLVKFGIDPRPSLHCILRVLHSTKDYNKSHYNVMLILLSESLHLLTPSYLPDLMRILSFIVVQENCGHQYILNMCLDGIIQWMSQTAFIPADGLAIAHQIVRKILEVVKGTMKTNATHTKDFEPVGLRNLHPDIALAFDLAKLVESFDDSEVKDVFTFVDILNVKANTMFCQRLNLFLRALFLSREPSVDCWFKIYEVILDIIKVNNNIAYDFLMTYIFKLAGEHNPELQMELLRGLPNFGVSKDNIPMILNTIRNLCADNTTFCMDLYLRLWRVESRTYPFLIKLLSLPFKEGTAKKWEYEIAKTYTIREICYEKPTQHGSDLVSHLSDTLNTCTDESGDLATSLALDAIVALCDSHTVNITSTWRVLSNKFRHEKRPRALKSLYRFFAHVPLLQTPTLEFEQLVDEALDQLWTTISRSDMDPEMIREALSALKHYEIGTLLTLKHIPPQFRQDLHVAREYTGPDGREVVDLQQEMIPGEVWVQLLQKIRPECGSAAADLISHYIYAEINGFRGGLYRLPEGRPEPRKLQGLYPQSPLRAVISYLVNQSRYGDHVAEPIAVTNALRAISKKFPKPIPPLDWSFLHSFFHLSFDTRKYCILIAKNQLLHSGMARRLLENFLAEFEPNCFEEDLLLLFSLLPEISNGVSLTIMKTFAEKVAVYCFKESQLAGFNEGCLFEKFMDSVKYIFTGKCEVPEVLDIFTLIVERYMDSMDVDSRLFERYTEVVAVLPQNAIEGLTTPANWWETPIGKLKKATIIRSYLVLYNTQLSNPLKWFNPIIDAYATRKEEHLFFFRHLSSTLYAFNNDEQSCNWIMEMFIQIQALLAESSNKEKLDRVLYLLDIFILSVDVLSGCAILLGNLDAVATQRSERNQIFPESLQFLCDHVFWKDQEAKIYEFLYNLYKNPAIPEEYCCIFKDSIVCSRNKTYFDSKGIWTKYVGMRK</sequence>
<feature type="domain" description="DUF3730" evidence="1">
    <location>
        <begin position="475"/>
        <end position="695"/>
    </location>
</feature>
<dbReference type="InterPro" id="IPR045163">
    <property type="entry name" value="Focadhesin/RST1"/>
</dbReference>
<dbReference type="Proteomes" id="UP000037069">
    <property type="component" value="Unassembled WGS sequence"/>
</dbReference>
<dbReference type="OrthoDB" id="6354723at2759"/>
<dbReference type="InterPro" id="IPR016024">
    <property type="entry name" value="ARM-type_fold"/>
</dbReference>
<evidence type="ECO:0000313" key="3">
    <source>
        <dbReference type="Proteomes" id="UP000037069"/>
    </source>
</evidence>
<comment type="caution">
    <text evidence="2">The sequence shown here is derived from an EMBL/GenBank/DDBJ whole genome shotgun (WGS) entry which is preliminary data.</text>
</comment>
<dbReference type="PANTHER" id="PTHR16212:SF4">
    <property type="entry name" value="FOCADHESIN"/>
    <property type="match status" value="1"/>
</dbReference>
<dbReference type="Pfam" id="PF12530">
    <property type="entry name" value="DUF3730"/>
    <property type="match status" value="1"/>
</dbReference>
<evidence type="ECO:0000313" key="2">
    <source>
        <dbReference type="EMBL" id="KNC29505.1"/>
    </source>
</evidence>
<accession>A0A0L0CBA8</accession>
<dbReference type="GO" id="GO:0060147">
    <property type="term" value="P:regulation of post-transcriptional gene silencing"/>
    <property type="evidence" value="ECO:0007669"/>
    <property type="project" value="InterPro"/>
</dbReference>
<proteinExistence type="predicted"/>
<dbReference type="PANTHER" id="PTHR16212">
    <property type="entry name" value="FOCADHESIN FAMILY MEMBER"/>
    <property type="match status" value="1"/>
</dbReference>
<name>A0A0L0CBA8_LUCCU</name>
<reference evidence="2 3" key="1">
    <citation type="journal article" date="2015" name="Nat. Commun.">
        <title>Lucilia cuprina genome unlocks parasitic fly biology to underpin future interventions.</title>
        <authorList>
            <person name="Anstead C.A."/>
            <person name="Korhonen P.K."/>
            <person name="Young N.D."/>
            <person name="Hall R.S."/>
            <person name="Jex A.R."/>
            <person name="Murali S.C."/>
            <person name="Hughes D.S."/>
            <person name="Lee S.F."/>
            <person name="Perry T."/>
            <person name="Stroehlein A.J."/>
            <person name="Ansell B.R."/>
            <person name="Breugelmans B."/>
            <person name="Hofmann A."/>
            <person name="Qu J."/>
            <person name="Dugan S."/>
            <person name="Lee S.L."/>
            <person name="Chao H."/>
            <person name="Dinh H."/>
            <person name="Han Y."/>
            <person name="Doddapaneni H.V."/>
            <person name="Worley K.C."/>
            <person name="Muzny D.M."/>
            <person name="Ioannidis P."/>
            <person name="Waterhouse R.M."/>
            <person name="Zdobnov E.M."/>
            <person name="James P.J."/>
            <person name="Bagnall N.H."/>
            <person name="Kotze A.C."/>
            <person name="Gibbs R.A."/>
            <person name="Richards S."/>
            <person name="Batterham P."/>
            <person name="Gasser R.B."/>
        </authorList>
    </citation>
    <scope>NUCLEOTIDE SEQUENCE [LARGE SCALE GENOMIC DNA]</scope>
    <source>
        <strain evidence="2 3">LS</strain>
        <tissue evidence="2">Full body</tissue>
    </source>
</reference>